<reference evidence="3 4" key="1">
    <citation type="submission" date="2017-10" db="EMBL/GenBank/DDBJ databases">
        <title>Comparative genomics in systemic dimorphic fungi from Ajellomycetaceae.</title>
        <authorList>
            <person name="Munoz J.F."/>
            <person name="Mcewen J.G."/>
            <person name="Clay O.K."/>
            <person name="Cuomo C.A."/>
        </authorList>
    </citation>
    <scope>NUCLEOTIDE SEQUENCE [LARGE SCALE GENOMIC DNA]</scope>
    <source>
        <strain evidence="3 4">UAMH7299</strain>
    </source>
</reference>
<evidence type="ECO:0000313" key="4">
    <source>
        <dbReference type="Proteomes" id="UP000224634"/>
    </source>
</evidence>
<dbReference type="PROSITE" id="PS50090">
    <property type="entry name" value="MYB_LIKE"/>
    <property type="match status" value="1"/>
</dbReference>
<dbReference type="InterPro" id="IPR009057">
    <property type="entry name" value="Homeodomain-like_sf"/>
</dbReference>
<dbReference type="Proteomes" id="UP000224634">
    <property type="component" value="Unassembled WGS sequence"/>
</dbReference>
<feature type="compositionally biased region" description="Acidic residues" evidence="1">
    <location>
        <begin position="315"/>
        <end position="331"/>
    </location>
</feature>
<feature type="compositionally biased region" description="Polar residues" evidence="1">
    <location>
        <begin position="61"/>
        <end position="71"/>
    </location>
</feature>
<dbReference type="InterPro" id="IPR001005">
    <property type="entry name" value="SANT/Myb"/>
</dbReference>
<dbReference type="AlphaFoldDB" id="A0A2B7WH49"/>
<keyword evidence="4" id="KW-1185">Reference proteome</keyword>
<comment type="caution">
    <text evidence="3">The sequence shown here is derived from an EMBL/GenBank/DDBJ whole genome shotgun (WGS) entry which is preliminary data.</text>
</comment>
<evidence type="ECO:0000313" key="3">
    <source>
        <dbReference type="EMBL" id="PGG98663.1"/>
    </source>
</evidence>
<feature type="region of interest" description="Disordered" evidence="1">
    <location>
        <begin position="443"/>
        <end position="465"/>
    </location>
</feature>
<feature type="compositionally biased region" description="Basic and acidic residues" evidence="1">
    <location>
        <begin position="451"/>
        <end position="465"/>
    </location>
</feature>
<feature type="region of interest" description="Disordered" evidence="1">
    <location>
        <begin position="29"/>
        <end position="80"/>
    </location>
</feature>
<sequence length="530" mass="58347">MTTTILQPADPSLPVRGIHNRIGLACRPDFSFTPAQSIPTPPQTPPVLPENQAPPSPIFSDVTQRGRAQNSRHGEKQALALPGDDFDRALAEDVDGTVVDLITDLSSGVTRRDSGQDSRIGRCDPTDIPERHENYGRELDDKAAPFPEPCSGSRADTTTLEPLINSRGLSPTGPMEVTPCRPELDGTHSEAGNREQAQTNQDAPTEIEASTSTKDAASTQGESTYSVEGENPPHTLTGVRSTKQDRCKGVTENSSAEQWYPLFKRGQRRRSDAGSIQSKTRPKLMRQVAKSRPRRPPGSIMESVEDTAGSASEFSGDDSDDDYTASSDDEVSVGSSPKRRRLHSLSYSTTTSRPYPRRRRSQVAGAENRHGSQRKPRAMRSVATRECSNLAVPCGTDRTLTQQHLSPEVISVIVSAVTEALLKVGKGEAPAMDRVYAGDKEADLVDTQSSSDRDGEMAREVKVKRPPWTREENERLRDMKTKGWRWWEIEQQSPKRTKAALQQRWSCIQTRGASSPGDAPKQGRKRKWTD</sequence>
<feature type="compositionally biased region" description="Polar residues" evidence="1">
    <location>
        <begin position="195"/>
        <end position="226"/>
    </location>
</feature>
<feature type="compositionally biased region" description="Basic and acidic residues" evidence="1">
    <location>
        <begin position="110"/>
        <end position="143"/>
    </location>
</feature>
<feature type="compositionally biased region" description="Pro residues" evidence="1">
    <location>
        <begin position="39"/>
        <end position="57"/>
    </location>
</feature>
<evidence type="ECO:0000259" key="2">
    <source>
        <dbReference type="PROSITE" id="PS50090"/>
    </source>
</evidence>
<evidence type="ECO:0000256" key="1">
    <source>
        <dbReference type="SAM" id="MobiDB-lite"/>
    </source>
</evidence>
<dbReference type="EMBL" id="PDNA01000288">
    <property type="protein sequence ID" value="PGG98663.1"/>
    <property type="molecule type" value="Genomic_DNA"/>
</dbReference>
<feature type="compositionally biased region" description="Basic and acidic residues" evidence="1">
    <location>
        <begin position="182"/>
        <end position="193"/>
    </location>
</feature>
<feature type="region of interest" description="Disordered" evidence="1">
    <location>
        <begin position="108"/>
        <end position="382"/>
    </location>
</feature>
<gene>
    <name evidence="3" type="ORF">AJ80_09500</name>
</gene>
<protein>
    <recommendedName>
        <fullName evidence="2">Myb-like domain-containing protein</fullName>
    </recommendedName>
</protein>
<proteinExistence type="predicted"/>
<accession>A0A2B7WH49</accession>
<feature type="domain" description="Myb-like" evidence="2">
    <location>
        <begin position="460"/>
        <end position="509"/>
    </location>
</feature>
<feature type="compositionally biased region" description="Polar residues" evidence="1">
    <location>
        <begin position="503"/>
        <end position="513"/>
    </location>
</feature>
<feature type="compositionally biased region" description="Basic residues" evidence="1">
    <location>
        <begin position="280"/>
        <end position="295"/>
    </location>
</feature>
<name>A0A2B7WH49_POLH7</name>
<feature type="region of interest" description="Disordered" evidence="1">
    <location>
        <begin position="492"/>
        <end position="530"/>
    </location>
</feature>
<dbReference type="OrthoDB" id="4188860at2759"/>
<organism evidence="3 4">
    <name type="scientific">Polytolypa hystricis (strain UAMH7299)</name>
    <dbReference type="NCBI Taxonomy" id="1447883"/>
    <lineage>
        <taxon>Eukaryota</taxon>
        <taxon>Fungi</taxon>
        <taxon>Dikarya</taxon>
        <taxon>Ascomycota</taxon>
        <taxon>Pezizomycotina</taxon>
        <taxon>Eurotiomycetes</taxon>
        <taxon>Eurotiomycetidae</taxon>
        <taxon>Onygenales</taxon>
        <taxon>Onygenales incertae sedis</taxon>
        <taxon>Polytolypa</taxon>
    </lineage>
</organism>
<dbReference type="SUPFAM" id="SSF46689">
    <property type="entry name" value="Homeodomain-like"/>
    <property type="match status" value="1"/>
</dbReference>
<dbReference type="CDD" id="cd00167">
    <property type="entry name" value="SANT"/>
    <property type="match status" value="1"/>
</dbReference>